<dbReference type="AlphaFoldDB" id="A0A1M6AXX8"/>
<evidence type="ECO:0000256" key="1">
    <source>
        <dbReference type="SAM" id="MobiDB-lite"/>
    </source>
</evidence>
<dbReference type="InterPro" id="IPR019060">
    <property type="entry name" value="DUF2382"/>
</dbReference>
<evidence type="ECO:0000313" key="3">
    <source>
        <dbReference type="EMBL" id="SHI41168.1"/>
    </source>
</evidence>
<keyword evidence="4" id="KW-1185">Reference proteome</keyword>
<evidence type="ECO:0000259" key="2">
    <source>
        <dbReference type="Pfam" id="PF09557"/>
    </source>
</evidence>
<proteinExistence type="predicted"/>
<dbReference type="RefSeq" id="WP_083541119.1">
    <property type="nucleotide sequence ID" value="NZ_FQYI01000001.1"/>
</dbReference>
<organism evidence="3 4">
    <name type="scientific">Cruoricaptor ignavus</name>
    <dbReference type="NCBI Taxonomy" id="1118202"/>
    <lineage>
        <taxon>Bacteria</taxon>
        <taxon>Pseudomonadati</taxon>
        <taxon>Bacteroidota</taxon>
        <taxon>Flavobacteriia</taxon>
        <taxon>Flavobacteriales</taxon>
        <taxon>Weeksellaceae</taxon>
        <taxon>Cruoricaptor</taxon>
    </lineage>
</organism>
<protein>
    <recommendedName>
        <fullName evidence="2">DUF2382 domain-containing protein</fullName>
    </recommendedName>
</protein>
<evidence type="ECO:0000313" key="4">
    <source>
        <dbReference type="Proteomes" id="UP000184335"/>
    </source>
</evidence>
<accession>A0A1M6AXX8</accession>
<dbReference type="EMBL" id="FQYI01000001">
    <property type="protein sequence ID" value="SHI41168.1"/>
    <property type="molecule type" value="Genomic_DNA"/>
</dbReference>
<name>A0A1M6AXX8_9FLAO</name>
<reference evidence="3 4" key="1">
    <citation type="submission" date="2016-11" db="EMBL/GenBank/DDBJ databases">
        <authorList>
            <person name="Jaros S."/>
            <person name="Januszkiewicz K."/>
            <person name="Wedrychowicz H."/>
        </authorList>
    </citation>
    <scope>NUCLEOTIDE SEQUENCE [LARGE SCALE GENOMIC DNA]</scope>
    <source>
        <strain evidence="3 4">DSM 25479</strain>
    </source>
</reference>
<dbReference type="STRING" id="1118202.SAMN05443429_101452"/>
<dbReference type="Proteomes" id="UP000184335">
    <property type="component" value="Unassembled WGS sequence"/>
</dbReference>
<feature type="domain" description="DUF2382" evidence="2">
    <location>
        <begin position="39"/>
        <end position="146"/>
    </location>
</feature>
<feature type="compositionally biased region" description="Basic and acidic residues" evidence="1">
    <location>
        <begin position="12"/>
        <end position="26"/>
    </location>
</feature>
<sequence length="160" mass="18512">MEGYEGIYENKNLSDAERTTEKELASEKSYGVNSSEKISIVKEEVAFGKKEVERGRHIFRKEVSEREVPAEVELRSDKFDIQRVPKNEEVDFIPEIRQEGDVTVIPVVKEVPVVVKKLMLVEEIIITKTTEAHTETVNAFVREEEFKHEFIETENNSQNI</sequence>
<dbReference type="Pfam" id="PF09557">
    <property type="entry name" value="DUF2382"/>
    <property type="match status" value="1"/>
</dbReference>
<gene>
    <name evidence="3" type="ORF">SAMN05443429_101452</name>
</gene>
<feature type="region of interest" description="Disordered" evidence="1">
    <location>
        <begin position="1"/>
        <end position="28"/>
    </location>
</feature>